<proteinExistence type="inferred from homology"/>
<dbReference type="CDD" id="cd17631">
    <property type="entry name" value="FACL_FadD13-like"/>
    <property type="match status" value="1"/>
</dbReference>
<evidence type="ECO:0000259" key="3">
    <source>
        <dbReference type="Pfam" id="PF00501"/>
    </source>
</evidence>
<dbReference type="SUPFAM" id="SSF56801">
    <property type="entry name" value="Acetyl-CoA synthetase-like"/>
    <property type="match status" value="1"/>
</dbReference>
<gene>
    <name evidence="5" type="ORF">FAK_17660</name>
</gene>
<dbReference type="Gene3D" id="3.40.50.12780">
    <property type="entry name" value="N-terminal domain of ligase-like"/>
    <property type="match status" value="1"/>
</dbReference>
<dbReference type="AlphaFoldDB" id="A0AAU9ECW7"/>
<sequence>MIYGDWIGRWGQADGGREALVSELTGRRYTYAQLAQDIDHLAHLLGNELKIVKGDRVACLSLNREEIITLFFAASRLGAVLVPLNFRLAAGEFDYYLNDCSPKALFCDGGHRTQAGELAAKHAIEQLVCFDHGAGPGLSLPSAWAALPSGSLPAVEIAPDDPQLIIYTSGTTGLPKGVVLTHGSIAANGHNTVLGWGLRPGDRTILHAAMYYTAGWNVFTLPLFMNRGANILVPSFEADQVLELIERERVSVFFGVPTMYQMMLESPAFPKADLSSLRFCISGGAALDLQLIRAYQEQKGLRIWEGYGLTEIGPNNFMGNGKPGTFGNAMPGVDVSLVDDQGLPVEAGQDGEILLRGAHMSAGYWNKPEATAEAIQKGWFHTGDLGRMDTDGHVSIVGRKKDMIISGGANIYPAEIEMHLVEHPAVNAAAVIGVPDPKWGEVPKAVVELRQGQSLDLAGLLEFLQPRLGRYKLPKYLAVIDELPRTAASSKVQKFILKKEHGGADHA</sequence>
<dbReference type="InterPro" id="IPR000873">
    <property type="entry name" value="AMP-dep_synth/lig_dom"/>
</dbReference>
<name>A0AAU9ECW7_9BACT</name>
<keyword evidence="6" id="KW-1185">Reference proteome</keyword>
<evidence type="ECO:0000256" key="2">
    <source>
        <dbReference type="ARBA" id="ARBA00022598"/>
    </source>
</evidence>
<accession>A0AAU9ECW7</accession>
<dbReference type="RefSeq" id="WP_338606400.1">
    <property type="nucleotide sequence ID" value="NZ_AP028679.1"/>
</dbReference>
<dbReference type="PANTHER" id="PTHR43201:SF5">
    <property type="entry name" value="MEDIUM-CHAIN ACYL-COA LIGASE ACSF2, MITOCHONDRIAL"/>
    <property type="match status" value="1"/>
</dbReference>
<dbReference type="GO" id="GO:0031956">
    <property type="term" value="F:medium-chain fatty acid-CoA ligase activity"/>
    <property type="evidence" value="ECO:0007669"/>
    <property type="project" value="TreeGrafter"/>
</dbReference>
<comment type="similarity">
    <text evidence="1">Belongs to the ATP-dependent AMP-binding enzyme family.</text>
</comment>
<keyword evidence="2 5" id="KW-0436">Ligase</keyword>
<feature type="domain" description="AMP-binding enzyme C-terminal" evidence="4">
    <location>
        <begin position="415"/>
        <end position="487"/>
    </location>
</feature>
<evidence type="ECO:0000256" key="1">
    <source>
        <dbReference type="ARBA" id="ARBA00006432"/>
    </source>
</evidence>
<dbReference type="InterPro" id="IPR020845">
    <property type="entry name" value="AMP-binding_CS"/>
</dbReference>
<dbReference type="PANTHER" id="PTHR43201">
    <property type="entry name" value="ACYL-COA SYNTHETASE"/>
    <property type="match status" value="1"/>
</dbReference>
<dbReference type="GO" id="GO:0006631">
    <property type="term" value="P:fatty acid metabolic process"/>
    <property type="evidence" value="ECO:0007669"/>
    <property type="project" value="TreeGrafter"/>
</dbReference>
<protein>
    <submittedName>
        <fullName evidence="5">Long-chain-fatty-acid--CoA ligase</fullName>
    </submittedName>
</protein>
<dbReference type="InterPro" id="IPR045851">
    <property type="entry name" value="AMP-bd_C_sf"/>
</dbReference>
<dbReference type="InterPro" id="IPR042099">
    <property type="entry name" value="ANL_N_sf"/>
</dbReference>
<dbReference type="PROSITE" id="PS00455">
    <property type="entry name" value="AMP_BINDING"/>
    <property type="match status" value="1"/>
</dbReference>
<dbReference type="Gene3D" id="3.30.300.30">
    <property type="match status" value="1"/>
</dbReference>
<dbReference type="InterPro" id="IPR025110">
    <property type="entry name" value="AMP-bd_C"/>
</dbReference>
<dbReference type="Proteomes" id="UP001366166">
    <property type="component" value="Chromosome"/>
</dbReference>
<organism evidence="5 6">
    <name type="scientific">Desulfoferula mesophila</name>
    <dbReference type="NCBI Taxonomy" id="3058419"/>
    <lineage>
        <taxon>Bacteria</taxon>
        <taxon>Pseudomonadati</taxon>
        <taxon>Thermodesulfobacteriota</taxon>
        <taxon>Desulfarculia</taxon>
        <taxon>Desulfarculales</taxon>
        <taxon>Desulfarculaceae</taxon>
        <taxon>Desulfoferula</taxon>
    </lineage>
</organism>
<dbReference type="EMBL" id="AP028679">
    <property type="protein sequence ID" value="BEQ14700.1"/>
    <property type="molecule type" value="Genomic_DNA"/>
</dbReference>
<evidence type="ECO:0000259" key="4">
    <source>
        <dbReference type="Pfam" id="PF13193"/>
    </source>
</evidence>
<evidence type="ECO:0000313" key="5">
    <source>
        <dbReference type="EMBL" id="BEQ14700.1"/>
    </source>
</evidence>
<feature type="domain" description="AMP-dependent synthetase/ligase" evidence="3">
    <location>
        <begin position="12"/>
        <end position="365"/>
    </location>
</feature>
<dbReference type="KEGG" id="dmp:FAK_17660"/>
<evidence type="ECO:0000313" key="6">
    <source>
        <dbReference type="Proteomes" id="UP001366166"/>
    </source>
</evidence>
<dbReference type="Pfam" id="PF13193">
    <property type="entry name" value="AMP-binding_C"/>
    <property type="match status" value="1"/>
</dbReference>
<reference evidence="6" key="1">
    <citation type="journal article" date="2023" name="Arch. Microbiol.">
        <title>Desulfoferula mesophilus gen. nov. sp. nov., a mesophilic sulfate-reducing bacterium isolated from a brackish lake sediment.</title>
        <authorList>
            <person name="Watanabe T."/>
            <person name="Yabe T."/>
            <person name="Tsuji J.M."/>
            <person name="Fukui M."/>
        </authorList>
    </citation>
    <scope>NUCLEOTIDE SEQUENCE [LARGE SCALE GENOMIC DNA]</scope>
    <source>
        <strain evidence="6">12FAK</strain>
    </source>
</reference>
<dbReference type="Pfam" id="PF00501">
    <property type="entry name" value="AMP-binding"/>
    <property type="match status" value="1"/>
</dbReference>